<dbReference type="eggNOG" id="KOG4197">
    <property type="taxonomic scope" value="Eukaryota"/>
</dbReference>
<feature type="repeat" description="PPR" evidence="3">
    <location>
        <begin position="230"/>
        <end position="264"/>
    </location>
</feature>
<dbReference type="InterPro" id="IPR046960">
    <property type="entry name" value="PPR_At4g14850-like_plant"/>
</dbReference>
<protein>
    <submittedName>
        <fullName evidence="5">Pentatricopeptide repeat-containing protein At3g21470</fullName>
    </submittedName>
</protein>
<dbReference type="FunFam" id="1.25.40.10:FF:000934">
    <property type="entry name" value="Pentatricopeptide repeat-containing protein"/>
    <property type="match status" value="1"/>
</dbReference>
<evidence type="ECO:0000313" key="5">
    <source>
        <dbReference type="RefSeq" id="XP_010250280.1"/>
    </source>
</evidence>
<comment type="similarity">
    <text evidence="1">Belongs to the PPR family. PCMP-H subfamily.</text>
</comment>
<dbReference type="GO" id="GO:0003723">
    <property type="term" value="F:RNA binding"/>
    <property type="evidence" value="ECO:0007669"/>
    <property type="project" value="InterPro"/>
</dbReference>
<dbReference type="PROSITE" id="PS51375">
    <property type="entry name" value="PPR"/>
    <property type="match status" value="5"/>
</dbReference>
<feature type="repeat" description="PPR" evidence="3">
    <location>
        <begin position="331"/>
        <end position="365"/>
    </location>
</feature>
<dbReference type="AlphaFoldDB" id="A0A1U7Z9X9"/>
<keyword evidence="4" id="KW-1185">Reference proteome</keyword>
<dbReference type="GeneID" id="104592551"/>
<reference evidence="5" key="1">
    <citation type="submission" date="2025-08" db="UniProtKB">
        <authorList>
            <consortium name="RefSeq"/>
        </authorList>
    </citation>
    <scope>IDENTIFICATION</scope>
</reference>
<dbReference type="Pfam" id="PF13041">
    <property type="entry name" value="PPR_2"/>
    <property type="match status" value="3"/>
</dbReference>
<dbReference type="OrthoDB" id="185373at2759"/>
<feature type="repeat" description="PPR" evidence="3">
    <location>
        <begin position="300"/>
        <end position="330"/>
    </location>
</feature>
<dbReference type="NCBIfam" id="TIGR00756">
    <property type="entry name" value="PPR"/>
    <property type="match status" value="6"/>
</dbReference>
<dbReference type="PANTHER" id="PTHR47926:SF484">
    <property type="entry name" value="PENTATRICOPEPTIDE REPEAT-CONTAINING PROTEIN"/>
    <property type="match status" value="1"/>
</dbReference>
<dbReference type="FunFam" id="1.25.40.10:FF:000345">
    <property type="entry name" value="Pentatricopeptide repeat-containing protein"/>
    <property type="match status" value="1"/>
</dbReference>
<feature type="repeat" description="PPR" evidence="3">
    <location>
        <begin position="168"/>
        <end position="202"/>
    </location>
</feature>
<organism evidence="4 5">
    <name type="scientific">Nelumbo nucifera</name>
    <name type="common">Sacred lotus</name>
    <dbReference type="NCBI Taxonomy" id="4432"/>
    <lineage>
        <taxon>Eukaryota</taxon>
        <taxon>Viridiplantae</taxon>
        <taxon>Streptophyta</taxon>
        <taxon>Embryophyta</taxon>
        <taxon>Tracheophyta</taxon>
        <taxon>Spermatophyta</taxon>
        <taxon>Magnoliopsida</taxon>
        <taxon>Proteales</taxon>
        <taxon>Nelumbonaceae</taxon>
        <taxon>Nelumbo</taxon>
    </lineage>
</organism>
<dbReference type="FunFam" id="1.25.40.10:FF:000125">
    <property type="entry name" value="Pentatricopeptide repeat-containing protein"/>
    <property type="match status" value="1"/>
</dbReference>
<dbReference type="Pfam" id="PF12854">
    <property type="entry name" value="PPR_1"/>
    <property type="match status" value="1"/>
</dbReference>
<keyword evidence="2" id="KW-0677">Repeat</keyword>
<dbReference type="RefSeq" id="XP_010250280.1">
    <property type="nucleotide sequence ID" value="XM_010251978.1"/>
</dbReference>
<dbReference type="OMA" id="SQMIGGF"/>
<evidence type="ECO:0000313" key="4">
    <source>
        <dbReference type="Proteomes" id="UP000189703"/>
    </source>
</evidence>
<dbReference type="FunCoup" id="A0A1U7Z9X9">
    <property type="interactions" value="352"/>
</dbReference>
<dbReference type="InParanoid" id="A0A1U7Z9X9"/>
<dbReference type="KEGG" id="nnu:104592551"/>
<dbReference type="PANTHER" id="PTHR47926">
    <property type="entry name" value="PENTATRICOPEPTIDE REPEAT-CONTAINING PROTEIN"/>
    <property type="match status" value="1"/>
</dbReference>
<name>A0A1U7Z9X9_NELNU</name>
<dbReference type="SUPFAM" id="SSF48452">
    <property type="entry name" value="TPR-like"/>
    <property type="match status" value="1"/>
</dbReference>
<sequence>MAPTHGSWSHLIKKHLSQGAPEEALLLYIQIRCKGIHHYGVIPLLLKACGSLSMLHHGKALHAESIKIGVDSDVGIGTSLVSMYSKCRDIVCSRRVFDEMPDRNVVTWNAMIGGYSRNGDMGSASFIFERMPEKTEVTWAEMIDGFARNGDIVAARRLFDCSPHEMRNLVTWTVMIDGYVRIGQLKTARQLFEEMPQRNCYSWSSIIAGYCKKGNVKEAREIFDRIPVKNLVNWNSLIAGYAQNGYCEEALEALAKMQAEGFKPDEVTVASALSACAQMGSLDYGKEIQNLINCSNIKPNQFVFNALVDMYAKCGDLHNARMIFERMPQRNVVCWNAMISGLAIHGRSEEALDLFGRMEESSQKPNEVTFLSVLFACAHGGFVKKGLEIFSKMKEEYGLVPGIEHYGCLVDLLGRAGRLNEAYGLIKSMPMKPNDVIWGALLGACRIHLDAEMVECVEKDIEISEFVKDTGDDARYVLLSNIYAASERWEKAEKIRMAMVEKGVRKMPGYSSIMLGSSSSKDAWMY</sequence>
<dbReference type="InterPro" id="IPR011990">
    <property type="entry name" value="TPR-like_helical_dom_sf"/>
</dbReference>
<evidence type="ECO:0000256" key="1">
    <source>
        <dbReference type="ARBA" id="ARBA00006643"/>
    </source>
</evidence>
<dbReference type="GO" id="GO:0048731">
    <property type="term" value="P:system development"/>
    <property type="evidence" value="ECO:0007669"/>
    <property type="project" value="UniProtKB-ARBA"/>
</dbReference>
<feature type="repeat" description="PPR" evidence="3">
    <location>
        <begin position="104"/>
        <end position="134"/>
    </location>
</feature>
<proteinExistence type="inferred from homology"/>
<dbReference type="Pfam" id="PF01535">
    <property type="entry name" value="PPR"/>
    <property type="match status" value="6"/>
</dbReference>
<gene>
    <name evidence="5" type="primary">LOC104592551</name>
</gene>
<dbReference type="InterPro" id="IPR002885">
    <property type="entry name" value="PPR_rpt"/>
</dbReference>
<evidence type="ECO:0000256" key="2">
    <source>
        <dbReference type="ARBA" id="ARBA00022737"/>
    </source>
</evidence>
<accession>A0A1U7Z9X9</accession>
<dbReference type="FunFam" id="1.25.40.10:FF:000333">
    <property type="entry name" value="Pentatricopeptide repeat-containing protein"/>
    <property type="match status" value="1"/>
</dbReference>
<dbReference type="Pfam" id="PF20431">
    <property type="entry name" value="E_motif"/>
    <property type="match status" value="1"/>
</dbReference>
<evidence type="ECO:0000256" key="3">
    <source>
        <dbReference type="PROSITE-ProRule" id="PRU00708"/>
    </source>
</evidence>
<dbReference type="Gene3D" id="1.25.40.10">
    <property type="entry name" value="Tetratricopeptide repeat domain"/>
    <property type="match status" value="4"/>
</dbReference>
<dbReference type="Proteomes" id="UP000189703">
    <property type="component" value="Unplaced"/>
</dbReference>
<dbReference type="GO" id="GO:0009451">
    <property type="term" value="P:RNA modification"/>
    <property type="evidence" value="ECO:0007669"/>
    <property type="project" value="InterPro"/>
</dbReference>
<dbReference type="InterPro" id="IPR046848">
    <property type="entry name" value="E_motif"/>
</dbReference>